<evidence type="ECO:0000313" key="5">
    <source>
        <dbReference type="Proteomes" id="UP000199205"/>
    </source>
</evidence>
<dbReference type="PANTHER" id="PTHR46401">
    <property type="entry name" value="GLYCOSYLTRANSFERASE WBBK-RELATED"/>
    <property type="match status" value="1"/>
</dbReference>
<dbReference type="RefSeq" id="WP_092573098.1">
    <property type="nucleotide sequence ID" value="NZ_FMAF01000002.1"/>
</dbReference>
<dbReference type="CDD" id="cd03809">
    <property type="entry name" value="GT4_MtfB-like"/>
    <property type="match status" value="1"/>
</dbReference>
<dbReference type="EMBL" id="FMAF01000002">
    <property type="protein sequence ID" value="SCB13381.1"/>
    <property type="molecule type" value="Genomic_DNA"/>
</dbReference>
<feature type="domain" description="Glycosyl transferase family 1" evidence="2">
    <location>
        <begin position="187"/>
        <end position="343"/>
    </location>
</feature>
<dbReference type="OrthoDB" id="9801609at2"/>
<feature type="domain" description="Glycosyltransferase subfamily 4-like N-terminal" evidence="3">
    <location>
        <begin position="15"/>
        <end position="169"/>
    </location>
</feature>
<dbReference type="InterPro" id="IPR028098">
    <property type="entry name" value="Glyco_trans_4-like_N"/>
</dbReference>
<evidence type="ECO:0000259" key="2">
    <source>
        <dbReference type="Pfam" id="PF00534"/>
    </source>
</evidence>
<proteinExistence type="predicted"/>
<evidence type="ECO:0000256" key="1">
    <source>
        <dbReference type="ARBA" id="ARBA00022679"/>
    </source>
</evidence>
<dbReference type="Pfam" id="PF13439">
    <property type="entry name" value="Glyco_transf_4"/>
    <property type="match status" value="1"/>
</dbReference>
<dbReference type="GO" id="GO:0016757">
    <property type="term" value="F:glycosyltransferase activity"/>
    <property type="evidence" value="ECO:0007669"/>
    <property type="project" value="InterPro"/>
</dbReference>
<accession>A0A1C3UD29</accession>
<evidence type="ECO:0000313" key="4">
    <source>
        <dbReference type="EMBL" id="SCB13381.1"/>
    </source>
</evidence>
<dbReference type="Gene3D" id="3.40.50.2000">
    <property type="entry name" value="Glycogen Phosphorylase B"/>
    <property type="match status" value="2"/>
</dbReference>
<dbReference type="PANTHER" id="PTHR46401:SF2">
    <property type="entry name" value="GLYCOSYLTRANSFERASE WBBK-RELATED"/>
    <property type="match status" value="1"/>
</dbReference>
<dbReference type="AlphaFoldDB" id="A0A1C3UD29"/>
<reference evidence="4 5" key="1">
    <citation type="submission" date="2016-08" db="EMBL/GenBank/DDBJ databases">
        <authorList>
            <person name="Seilhamer J.J."/>
        </authorList>
    </citation>
    <scope>NUCLEOTIDE SEQUENCE [LARGE SCALE GENOMIC DNA]</scope>
    <source>
        <strain evidence="4 5">P1-7</strain>
    </source>
</reference>
<dbReference type="Proteomes" id="UP000199205">
    <property type="component" value="Unassembled WGS sequence"/>
</dbReference>
<dbReference type="SUPFAM" id="SSF53756">
    <property type="entry name" value="UDP-Glycosyltransferase/glycogen phosphorylase"/>
    <property type="match status" value="1"/>
</dbReference>
<sequence>MKIGIDARNLVTSMTGIGRYVLEMSRHLALLGHQLYLYFPQEPHGDVKALPPAELRVARFPGGVRRMIWAQTELPRRAAQDGIDVFWGPAHRLPSFLDRRIARVITIHDLVWKDMAATMRWQTWMGDRWLMKPGIAVADEVVAVSAATANVLKAQFPACGEKLNVVYPGLTAIGGTTEPKPLSSFGVDRPYILFVGTLEPRKNLLRLLQAYASLPEEIRQELLLVLAGGQGWRLGDLKEHIATLQIEPFVRLTGYVSDADLAQLYGRARFLAMPSLYEGFGFPIIEANAMGIPVMTSNTSSMPEAAGEAGILVNPNDVQSILGGLESLATDSELHARLAEKARPNAARFDWMESARQLERIFEKAIAKRRG</sequence>
<protein>
    <submittedName>
        <fullName evidence="4">Glycosyltransferase involved in cell wall bisynthesis</fullName>
    </submittedName>
</protein>
<keyword evidence="1 4" id="KW-0808">Transferase</keyword>
<dbReference type="GO" id="GO:0009103">
    <property type="term" value="P:lipopolysaccharide biosynthetic process"/>
    <property type="evidence" value="ECO:0007669"/>
    <property type="project" value="TreeGrafter"/>
</dbReference>
<dbReference type="InterPro" id="IPR001296">
    <property type="entry name" value="Glyco_trans_1"/>
</dbReference>
<organism evidence="4 5">
    <name type="scientific">Rhizobium lusitanum</name>
    <dbReference type="NCBI Taxonomy" id="293958"/>
    <lineage>
        <taxon>Bacteria</taxon>
        <taxon>Pseudomonadati</taxon>
        <taxon>Pseudomonadota</taxon>
        <taxon>Alphaproteobacteria</taxon>
        <taxon>Hyphomicrobiales</taxon>
        <taxon>Rhizobiaceae</taxon>
        <taxon>Rhizobium/Agrobacterium group</taxon>
        <taxon>Rhizobium</taxon>
    </lineage>
</organism>
<evidence type="ECO:0000259" key="3">
    <source>
        <dbReference type="Pfam" id="PF13439"/>
    </source>
</evidence>
<gene>
    <name evidence="4" type="ORF">GA0061101_102149</name>
</gene>
<name>A0A1C3UD29_9HYPH</name>
<dbReference type="Pfam" id="PF00534">
    <property type="entry name" value="Glycos_transf_1"/>
    <property type="match status" value="1"/>
</dbReference>